<dbReference type="EMBL" id="CP059851">
    <property type="protein sequence ID" value="QMW22925.1"/>
    <property type="molecule type" value="Genomic_DNA"/>
</dbReference>
<gene>
    <name evidence="2" type="ORF">H3309_16800</name>
</gene>
<protein>
    <submittedName>
        <fullName evidence="2">Type II toxin-antitoxin system VapC family toxin</fullName>
    </submittedName>
</protein>
<reference evidence="2 3" key="1">
    <citation type="submission" date="2020-07" db="EMBL/GenBank/DDBJ databases">
        <title>Complete genome sequence for Sandaracinobacter sp. M6.</title>
        <authorList>
            <person name="Tang Y."/>
            <person name="Liu Q."/>
            <person name="Guo Z."/>
            <person name="Lei P."/>
            <person name="Huang B."/>
        </authorList>
    </citation>
    <scope>NUCLEOTIDE SEQUENCE [LARGE SCALE GENOMIC DNA]</scope>
    <source>
        <strain evidence="2 3">M6</strain>
    </source>
</reference>
<dbReference type="AlphaFoldDB" id="A0A7G5IHT3"/>
<feature type="domain" description="PIN" evidence="1">
    <location>
        <begin position="8"/>
        <end position="113"/>
    </location>
</feature>
<sequence>MARIILADDPVQTPIAQRALAEVTTLVLPVAMLCELAWLLRQGYREPAGVVADTLRRFANAEGVVVDRAALDAGLAFLDAGGDFADGVILHQGQALGGERLLTFDVRAAKIAGVPALSPY</sequence>
<dbReference type="InterPro" id="IPR002716">
    <property type="entry name" value="PIN_dom"/>
</dbReference>
<dbReference type="KEGG" id="sand:H3309_16800"/>
<keyword evidence="3" id="KW-1185">Reference proteome</keyword>
<evidence type="ECO:0000259" key="1">
    <source>
        <dbReference type="Pfam" id="PF01850"/>
    </source>
</evidence>
<accession>A0A7G5IHT3</accession>
<evidence type="ECO:0000313" key="2">
    <source>
        <dbReference type="EMBL" id="QMW22925.1"/>
    </source>
</evidence>
<dbReference type="CDD" id="cd18683">
    <property type="entry name" value="PIN_VapC-like"/>
    <property type="match status" value="1"/>
</dbReference>
<dbReference type="RefSeq" id="WP_182296274.1">
    <property type="nucleotide sequence ID" value="NZ_CP059851.1"/>
</dbReference>
<dbReference type="InterPro" id="IPR029060">
    <property type="entry name" value="PIN-like_dom_sf"/>
</dbReference>
<dbReference type="Pfam" id="PF01850">
    <property type="entry name" value="PIN"/>
    <property type="match status" value="1"/>
</dbReference>
<proteinExistence type="predicted"/>
<organism evidence="2 3">
    <name type="scientific">Sandaracinobacteroides saxicola</name>
    <dbReference type="NCBI Taxonomy" id="2759707"/>
    <lineage>
        <taxon>Bacteria</taxon>
        <taxon>Pseudomonadati</taxon>
        <taxon>Pseudomonadota</taxon>
        <taxon>Alphaproteobacteria</taxon>
        <taxon>Sphingomonadales</taxon>
        <taxon>Sphingosinicellaceae</taxon>
        <taxon>Sandaracinobacteroides</taxon>
    </lineage>
</organism>
<name>A0A7G5IHT3_9SPHN</name>
<dbReference type="Proteomes" id="UP000515292">
    <property type="component" value="Chromosome"/>
</dbReference>
<evidence type="ECO:0000313" key="3">
    <source>
        <dbReference type="Proteomes" id="UP000515292"/>
    </source>
</evidence>
<dbReference type="SUPFAM" id="SSF88723">
    <property type="entry name" value="PIN domain-like"/>
    <property type="match status" value="1"/>
</dbReference>